<feature type="signal peptide" evidence="1">
    <location>
        <begin position="1"/>
        <end position="24"/>
    </location>
</feature>
<protein>
    <submittedName>
        <fullName evidence="2">Uncharacterized protein</fullName>
    </submittedName>
</protein>
<sequence length="47" mass="5838">MSFCLLLFVLQFLYQLLLHGMSSAKNQWSKQMFVEWRWEEETIRKQL</sequence>
<keyword evidence="1" id="KW-0732">Signal</keyword>
<reference evidence="2" key="1">
    <citation type="submission" date="2014-09" db="EMBL/GenBank/DDBJ databases">
        <authorList>
            <person name="Magalhaes I.L.F."/>
            <person name="Oliveira U."/>
            <person name="Santos F.R."/>
            <person name="Vidigal T.H.D.A."/>
            <person name="Brescovit A.D."/>
            <person name="Santos A.J."/>
        </authorList>
    </citation>
    <scope>NUCLEOTIDE SEQUENCE</scope>
    <source>
        <tissue evidence="2">Shoot tissue taken approximately 20 cm above the soil surface</tissue>
    </source>
</reference>
<evidence type="ECO:0000313" key="2">
    <source>
        <dbReference type="EMBL" id="JAD99413.1"/>
    </source>
</evidence>
<reference evidence="2" key="2">
    <citation type="journal article" date="2015" name="Data Brief">
        <title>Shoot transcriptome of the giant reed, Arundo donax.</title>
        <authorList>
            <person name="Barrero R.A."/>
            <person name="Guerrero F.D."/>
            <person name="Moolhuijzen P."/>
            <person name="Goolsby J.A."/>
            <person name="Tidwell J."/>
            <person name="Bellgard S.E."/>
            <person name="Bellgard M.I."/>
        </authorList>
    </citation>
    <scope>NUCLEOTIDE SEQUENCE</scope>
    <source>
        <tissue evidence="2">Shoot tissue taken approximately 20 cm above the soil surface</tissue>
    </source>
</reference>
<feature type="chain" id="PRO_5002045416" evidence="1">
    <location>
        <begin position="25"/>
        <end position="47"/>
    </location>
</feature>
<dbReference type="AlphaFoldDB" id="A0A0A9EK69"/>
<accession>A0A0A9EK69</accession>
<dbReference type="EMBL" id="GBRH01198482">
    <property type="protein sequence ID" value="JAD99413.1"/>
    <property type="molecule type" value="Transcribed_RNA"/>
</dbReference>
<evidence type="ECO:0000256" key="1">
    <source>
        <dbReference type="SAM" id="SignalP"/>
    </source>
</evidence>
<name>A0A0A9EK69_ARUDO</name>
<proteinExistence type="predicted"/>
<organism evidence="2">
    <name type="scientific">Arundo donax</name>
    <name type="common">Giant reed</name>
    <name type="synonym">Donax arundinaceus</name>
    <dbReference type="NCBI Taxonomy" id="35708"/>
    <lineage>
        <taxon>Eukaryota</taxon>
        <taxon>Viridiplantae</taxon>
        <taxon>Streptophyta</taxon>
        <taxon>Embryophyta</taxon>
        <taxon>Tracheophyta</taxon>
        <taxon>Spermatophyta</taxon>
        <taxon>Magnoliopsida</taxon>
        <taxon>Liliopsida</taxon>
        <taxon>Poales</taxon>
        <taxon>Poaceae</taxon>
        <taxon>PACMAD clade</taxon>
        <taxon>Arundinoideae</taxon>
        <taxon>Arundineae</taxon>
        <taxon>Arundo</taxon>
    </lineage>
</organism>